<dbReference type="InterPro" id="IPR011990">
    <property type="entry name" value="TPR-like_helical_dom_sf"/>
</dbReference>
<dbReference type="OrthoDB" id="68176at2"/>
<feature type="transmembrane region" description="Helical" evidence="3">
    <location>
        <begin position="279"/>
        <end position="297"/>
    </location>
</feature>
<proteinExistence type="predicted"/>
<dbReference type="SUPFAM" id="SSF48452">
    <property type="entry name" value="TPR-like"/>
    <property type="match status" value="1"/>
</dbReference>
<dbReference type="PANTHER" id="PTHR44809:SF1">
    <property type="entry name" value="PROTEIN O-MANNOSYL-TRANSFERASE TMTC1"/>
    <property type="match status" value="1"/>
</dbReference>
<evidence type="ECO:0000256" key="3">
    <source>
        <dbReference type="SAM" id="Phobius"/>
    </source>
</evidence>
<dbReference type="PANTHER" id="PTHR44809">
    <property type="match status" value="1"/>
</dbReference>
<evidence type="ECO:0000256" key="1">
    <source>
        <dbReference type="PROSITE-ProRule" id="PRU00339"/>
    </source>
</evidence>
<organism evidence="4 5">
    <name type="scientific">Deinococcus reticulitermitis</name>
    <dbReference type="NCBI Taxonomy" id="856736"/>
    <lineage>
        <taxon>Bacteria</taxon>
        <taxon>Thermotogati</taxon>
        <taxon>Deinococcota</taxon>
        <taxon>Deinococci</taxon>
        <taxon>Deinococcales</taxon>
        <taxon>Deinococcaceae</taxon>
        <taxon>Deinococcus</taxon>
    </lineage>
</organism>
<sequence>MTDPARSGATSVQDAPAPLDSGFPNADSAFSGAPSPGALPDWKTFARGGEWRRAQAAATLGGAAPEVTAAITLVSALQEDVRARRYPAARRALGAYEGALADVARVSQGEAALLRSLAEPELLAPAIDALSAATGEADPAALQVKLVPAHAHALTRAEAHNALGVLHALRQEEDAAQGCFEQALTADPGHFRARMNIGNLALEGGRLAEAEAAYREVLRLAPDYDGAHHNLGVALRRQGRLYESVGSIRRAQRLGVRQSREQAREEMNEQLRVNPRLRWVRVAGIAFLVLVVALLFWTSRGGP</sequence>
<reference evidence="5" key="1">
    <citation type="submission" date="2016-10" db="EMBL/GenBank/DDBJ databases">
        <authorList>
            <person name="Varghese N."/>
            <person name="Submissions S."/>
        </authorList>
    </citation>
    <scope>NUCLEOTIDE SEQUENCE [LARGE SCALE GENOMIC DNA]</scope>
    <source>
        <strain evidence="5">CGMCC 1.10218</strain>
    </source>
</reference>
<dbReference type="SMART" id="SM00028">
    <property type="entry name" value="TPR"/>
    <property type="match status" value="3"/>
</dbReference>
<dbReference type="PROSITE" id="PS50005">
    <property type="entry name" value="TPR"/>
    <property type="match status" value="2"/>
</dbReference>
<keyword evidence="3" id="KW-1133">Transmembrane helix</keyword>
<dbReference type="Proteomes" id="UP000199223">
    <property type="component" value="Unassembled WGS sequence"/>
</dbReference>
<dbReference type="EMBL" id="FNZA01000012">
    <property type="protein sequence ID" value="SEJ63925.1"/>
    <property type="molecule type" value="Genomic_DNA"/>
</dbReference>
<name>A0A1H7ASC2_9DEIO</name>
<keyword evidence="1" id="KW-0802">TPR repeat</keyword>
<dbReference type="STRING" id="856736.SAMN04488058_112104"/>
<keyword evidence="3" id="KW-0472">Membrane</keyword>
<keyword evidence="3" id="KW-0812">Transmembrane</keyword>
<feature type="region of interest" description="Disordered" evidence="2">
    <location>
        <begin position="1"/>
        <end position="37"/>
    </location>
</feature>
<dbReference type="Pfam" id="PF13432">
    <property type="entry name" value="TPR_16"/>
    <property type="match status" value="1"/>
</dbReference>
<keyword evidence="5" id="KW-1185">Reference proteome</keyword>
<dbReference type="AlphaFoldDB" id="A0A1H7ASC2"/>
<evidence type="ECO:0000313" key="5">
    <source>
        <dbReference type="Proteomes" id="UP000199223"/>
    </source>
</evidence>
<accession>A0A1H7ASC2</accession>
<feature type="repeat" description="TPR" evidence="1">
    <location>
        <begin position="191"/>
        <end position="224"/>
    </location>
</feature>
<dbReference type="Gene3D" id="1.25.40.10">
    <property type="entry name" value="Tetratricopeptide repeat domain"/>
    <property type="match status" value="1"/>
</dbReference>
<dbReference type="InterPro" id="IPR052943">
    <property type="entry name" value="TMTC_O-mannosyl-trnsfr"/>
</dbReference>
<gene>
    <name evidence="4" type="ORF">SAMN04488058_112104</name>
</gene>
<dbReference type="RefSeq" id="WP_092265022.1">
    <property type="nucleotide sequence ID" value="NZ_FNZA01000012.1"/>
</dbReference>
<evidence type="ECO:0000313" key="4">
    <source>
        <dbReference type="EMBL" id="SEJ63925.1"/>
    </source>
</evidence>
<feature type="repeat" description="TPR" evidence="1">
    <location>
        <begin position="157"/>
        <end position="190"/>
    </location>
</feature>
<evidence type="ECO:0000256" key="2">
    <source>
        <dbReference type="SAM" id="MobiDB-lite"/>
    </source>
</evidence>
<dbReference type="InterPro" id="IPR019734">
    <property type="entry name" value="TPR_rpt"/>
</dbReference>
<protein>
    <submittedName>
        <fullName evidence="4">Tetratricopeptide repeat-containing protein</fullName>
    </submittedName>
</protein>